<accession>A0A4S2JSI2</accession>
<dbReference type="Proteomes" id="UP000310200">
    <property type="component" value="Unassembled WGS sequence"/>
</dbReference>
<evidence type="ECO:0000313" key="2">
    <source>
        <dbReference type="Proteomes" id="UP000310200"/>
    </source>
</evidence>
<keyword evidence="2" id="KW-1185">Reference proteome</keyword>
<sequence>MLGDQSSRFRYVYPTVEGYSGGGTGRWTGDSGGKGRGEIFACSSRFRRVLSHDTPFLSSVLAGDIAATMPEARTLAGKASIG</sequence>
<organism evidence="1 2">
    <name type="scientific">Temnothorax longispinosus</name>
    <dbReference type="NCBI Taxonomy" id="300112"/>
    <lineage>
        <taxon>Eukaryota</taxon>
        <taxon>Metazoa</taxon>
        <taxon>Ecdysozoa</taxon>
        <taxon>Arthropoda</taxon>
        <taxon>Hexapoda</taxon>
        <taxon>Insecta</taxon>
        <taxon>Pterygota</taxon>
        <taxon>Neoptera</taxon>
        <taxon>Endopterygota</taxon>
        <taxon>Hymenoptera</taxon>
        <taxon>Apocrita</taxon>
        <taxon>Aculeata</taxon>
        <taxon>Formicoidea</taxon>
        <taxon>Formicidae</taxon>
        <taxon>Myrmicinae</taxon>
        <taxon>Temnothorax</taxon>
    </lineage>
</organism>
<reference evidence="1 2" key="1">
    <citation type="journal article" date="2019" name="Philos. Trans. R. Soc. Lond., B, Biol. Sci.">
        <title>Ant behaviour and brain gene expression of defending hosts depend on the ecological success of the intruding social parasite.</title>
        <authorList>
            <person name="Kaur R."/>
            <person name="Stoldt M."/>
            <person name="Jongepier E."/>
            <person name="Feldmeyer B."/>
            <person name="Menzel F."/>
            <person name="Bornberg-Bauer E."/>
            <person name="Foitzik S."/>
        </authorList>
    </citation>
    <scope>NUCLEOTIDE SEQUENCE [LARGE SCALE GENOMIC DNA]</scope>
    <source>
        <tissue evidence="1">Whole body</tissue>
    </source>
</reference>
<dbReference type="EMBL" id="QBLH01003435">
    <property type="protein sequence ID" value="TGZ38416.1"/>
    <property type="molecule type" value="Genomic_DNA"/>
</dbReference>
<dbReference type="AlphaFoldDB" id="A0A4S2JSI2"/>
<comment type="caution">
    <text evidence="1">The sequence shown here is derived from an EMBL/GenBank/DDBJ whole genome shotgun (WGS) entry which is preliminary data.</text>
</comment>
<evidence type="ECO:0000313" key="1">
    <source>
        <dbReference type="EMBL" id="TGZ38416.1"/>
    </source>
</evidence>
<name>A0A4S2JSI2_9HYME</name>
<proteinExistence type="predicted"/>
<protein>
    <submittedName>
        <fullName evidence="1">Uncharacterized protein</fullName>
    </submittedName>
</protein>
<gene>
    <name evidence="1" type="ORF">DBV15_06718</name>
</gene>